<sequence>MPSAFLLKPNNSKVSSVFKFCVLELLTNLNKSASKNIIFLFTNPRGTFFKPGNASPALRALLNQINSAEMNIPLTQSDTFFVDNEAFRFLVAKSPPNNVRFSDEDASELG</sequence>
<protein>
    <submittedName>
        <fullName evidence="1">Uncharacterized protein</fullName>
    </submittedName>
</protein>
<accession>A0A1W0XCX3</accession>
<keyword evidence="2" id="KW-1185">Reference proteome</keyword>
<dbReference type="OrthoDB" id="2386367at2759"/>
<evidence type="ECO:0000313" key="1">
    <source>
        <dbReference type="EMBL" id="OQV25335.1"/>
    </source>
</evidence>
<dbReference type="AlphaFoldDB" id="A0A1W0XCX3"/>
<comment type="caution">
    <text evidence="1">The sequence shown here is derived from an EMBL/GenBank/DDBJ whole genome shotgun (WGS) entry which is preliminary data.</text>
</comment>
<dbReference type="PANTHER" id="PTHR32046:SF11">
    <property type="entry name" value="IMMUNE-ASSOCIATED NUCLEOTIDE-BINDING PROTEIN 10-LIKE"/>
    <property type="match status" value="1"/>
</dbReference>
<name>A0A1W0XCX3_HYPEX</name>
<gene>
    <name evidence="1" type="ORF">BV898_01016</name>
</gene>
<reference evidence="2" key="1">
    <citation type="submission" date="2017-01" db="EMBL/GenBank/DDBJ databases">
        <title>Comparative genomics of anhydrobiosis in the tardigrade Hypsibius dujardini.</title>
        <authorList>
            <person name="Yoshida Y."/>
            <person name="Koutsovoulos G."/>
            <person name="Laetsch D."/>
            <person name="Stevens L."/>
            <person name="Kumar S."/>
            <person name="Horikawa D."/>
            <person name="Ishino K."/>
            <person name="Komine S."/>
            <person name="Tomita M."/>
            <person name="Blaxter M."/>
            <person name="Arakawa K."/>
        </authorList>
    </citation>
    <scope>NUCLEOTIDE SEQUENCE [LARGE SCALE GENOMIC DNA]</scope>
    <source>
        <strain evidence="2">Z151</strain>
    </source>
</reference>
<dbReference type="EMBL" id="MTYJ01000003">
    <property type="protein sequence ID" value="OQV25335.1"/>
    <property type="molecule type" value="Genomic_DNA"/>
</dbReference>
<proteinExistence type="predicted"/>
<dbReference type="PANTHER" id="PTHR32046">
    <property type="entry name" value="G DOMAIN-CONTAINING PROTEIN"/>
    <property type="match status" value="1"/>
</dbReference>
<dbReference type="Proteomes" id="UP000192578">
    <property type="component" value="Unassembled WGS sequence"/>
</dbReference>
<evidence type="ECO:0000313" key="2">
    <source>
        <dbReference type="Proteomes" id="UP000192578"/>
    </source>
</evidence>
<organism evidence="1 2">
    <name type="scientific">Hypsibius exemplaris</name>
    <name type="common">Freshwater tardigrade</name>
    <dbReference type="NCBI Taxonomy" id="2072580"/>
    <lineage>
        <taxon>Eukaryota</taxon>
        <taxon>Metazoa</taxon>
        <taxon>Ecdysozoa</taxon>
        <taxon>Tardigrada</taxon>
        <taxon>Eutardigrada</taxon>
        <taxon>Parachela</taxon>
        <taxon>Hypsibioidea</taxon>
        <taxon>Hypsibiidae</taxon>
        <taxon>Hypsibius</taxon>
    </lineage>
</organism>